<keyword evidence="3" id="KW-0862">Zinc</keyword>
<organism evidence="7 8">
    <name type="scientific">Ceutorhynchus assimilis</name>
    <name type="common">cabbage seed weevil</name>
    <dbReference type="NCBI Taxonomy" id="467358"/>
    <lineage>
        <taxon>Eukaryota</taxon>
        <taxon>Metazoa</taxon>
        <taxon>Ecdysozoa</taxon>
        <taxon>Arthropoda</taxon>
        <taxon>Hexapoda</taxon>
        <taxon>Insecta</taxon>
        <taxon>Pterygota</taxon>
        <taxon>Neoptera</taxon>
        <taxon>Endopterygota</taxon>
        <taxon>Coleoptera</taxon>
        <taxon>Polyphaga</taxon>
        <taxon>Cucujiformia</taxon>
        <taxon>Curculionidae</taxon>
        <taxon>Ceutorhynchinae</taxon>
        <taxon>Ceutorhynchus</taxon>
    </lineage>
</organism>
<dbReference type="GO" id="GO:0003677">
    <property type="term" value="F:DNA binding"/>
    <property type="evidence" value="ECO:0007669"/>
    <property type="project" value="UniProtKB-UniRule"/>
</dbReference>
<evidence type="ECO:0000259" key="6">
    <source>
        <dbReference type="PROSITE" id="PS50950"/>
    </source>
</evidence>
<dbReference type="SUPFAM" id="SSF57716">
    <property type="entry name" value="Glucocorticoid receptor-like (DNA-binding domain)"/>
    <property type="match status" value="1"/>
</dbReference>
<dbReference type="AlphaFoldDB" id="A0A9N9MTH9"/>
<dbReference type="Gene3D" id="6.20.210.20">
    <property type="entry name" value="THAP domain"/>
    <property type="match status" value="1"/>
</dbReference>
<dbReference type="PANTHER" id="PTHR46927">
    <property type="entry name" value="AGAP005574-PA"/>
    <property type="match status" value="1"/>
</dbReference>
<dbReference type="SMART" id="SM00692">
    <property type="entry name" value="DM3"/>
    <property type="match status" value="1"/>
</dbReference>
<sequence length="249" mass="29133">MPGTRCAVYGCSNNYFAQKKSTRKYSMHRFPKEKDLASKSIRNEWILRCKRKDKLNPDTSYICSAHFTENDYERDLQNELLGRPLKRVLKKTAIPRLLLYNEKPLTVTEASTEATLSRSERLHLKHSKQEAQRIVSEPSPEPQEISYKASTEATLLRSEIFHSKNAKQEPQQIVSESSPEPQEKSYIAKYTDLLANFNDLNRNYSLLEARYIKTKASCIKMIKEKKSLSDQLRYYKTKYYKSRKSELTE</sequence>
<feature type="domain" description="THAP-type" evidence="6">
    <location>
        <begin position="1"/>
        <end position="98"/>
    </location>
</feature>
<protein>
    <recommendedName>
        <fullName evidence="6">THAP-type domain-containing protein</fullName>
    </recommendedName>
</protein>
<reference evidence="7" key="1">
    <citation type="submission" date="2022-01" db="EMBL/GenBank/DDBJ databases">
        <authorList>
            <person name="King R."/>
        </authorList>
    </citation>
    <scope>NUCLEOTIDE SEQUENCE</scope>
</reference>
<keyword evidence="4 5" id="KW-0238">DNA-binding</keyword>
<evidence type="ECO:0000256" key="4">
    <source>
        <dbReference type="ARBA" id="ARBA00023125"/>
    </source>
</evidence>
<gene>
    <name evidence="7" type="ORF">CEUTPL_LOCUS10121</name>
</gene>
<keyword evidence="2 5" id="KW-0863">Zinc-finger</keyword>
<dbReference type="EMBL" id="OU892281">
    <property type="protein sequence ID" value="CAG9769615.1"/>
    <property type="molecule type" value="Genomic_DNA"/>
</dbReference>
<dbReference type="InterPro" id="IPR052224">
    <property type="entry name" value="THAP_domain_protein"/>
</dbReference>
<evidence type="ECO:0000256" key="1">
    <source>
        <dbReference type="ARBA" id="ARBA00022723"/>
    </source>
</evidence>
<dbReference type="Proteomes" id="UP001152799">
    <property type="component" value="Chromosome 5"/>
</dbReference>
<proteinExistence type="predicted"/>
<evidence type="ECO:0000256" key="2">
    <source>
        <dbReference type="ARBA" id="ARBA00022771"/>
    </source>
</evidence>
<evidence type="ECO:0000313" key="7">
    <source>
        <dbReference type="EMBL" id="CAG9769615.1"/>
    </source>
</evidence>
<dbReference type="PANTHER" id="PTHR46927:SF3">
    <property type="entry name" value="THAP-TYPE DOMAIN-CONTAINING PROTEIN"/>
    <property type="match status" value="1"/>
</dbReference>
<dbReference type="OrthoDB" id="6611136at2759"/>
<keyword evidence="8" id="KW-1185">Reference proteome</keyword>
<dbReference type="GO" id="GO:0008270">
    <property type="term" value="F:zinc ion binding"/>
    <property type="evidence" value="ECO:0007669"/>
    <property type="project" value="UniProtKB-KW"/>
</dbReference>
<dbReference type="InterPro" id="IPR006612">
    <property type="entry name" value="THAP_Znf"/>
</dbReference>
<dbReference type="PROSITE" id="PS50950">
    <property type="entry name" value="ZF_THAP"/>
    <property type="match status" value="1"/>
</dbReference>
<evidence type="ECO:0000256" key="5">
    <source>
        <dbReference type="PROSITE-ProRule" id="PRU00309"/>
    </source>
</evidence>
<keyword evidence="1" id="KW-0479">Metal-binding</keyword>
<accession>A0A9N9MTH9</accession>
<evidence type="ECO:0000313" key="8">
    <source>
        <dbReference type="Proteomes" id="UP001152799"/>
    </source>
</evidence>
<evidence type="ECO:0000256" key="3">
    <source>
        <dbReference type="ARBA" id="ARBA00022833"/>
    </source>
</evidence>
<dbReference type="InterPro" id="IPR038441">
    <property type="entry name" value="THAP_Znf_sf"/>
</dbReference>
<name>A0A9N9MTH9_9CUCU</name>
<dbReference type="SMART" id="SM00980">
    <property type="entry name" value="THAP"/>
    <property type="match status" value="1"/>
</dbReference>
<dbReference type="Pfam" id="PF05485">
    <property type="entry name" value="THAP"/>
    <property type="match status" value="1"/>
</dbReference>